<feature type="domain" description="Glucose-methanol-choline oxidoreductase N-terminal" evidence="7">
    <location>
        <begin position="336"/>
        <end position="350"/>
    </location>
</feature>
<protein>
    <submittedName>
        <fullName evidence="8">Choline dehydrogenase-like flavoprotein</fullName>
    </submittedName>
</protein>
<evidence type="ECO:0000256" key="4">
    <source>
        <dbReference type="ARBA" id="ARBA00022827"/>
    </source>
</evidence>
<feature type="domain" description="Glucose-methanol-choline oxidoreductase N-terminal" evidence="6">
    <location>
        <begin position="159"/>
        <end position="182"/>
    </location>
</feature>
<dbReference type="EMBL" id="RAQK01000001">
    <property type="protein sequence ID" value="RKE96004.1"/>
    <property type="molecule type" value="Genomic_DNA"/>
</dbReference>
<comment type="cofactor">
    <cofactor evidence="1">
        <name>FAD</name>
        <dbReference type="ChEBI" id="CHEBI:57692"/>
    </cofactor>
</comment>
<dbReference type="InterPro" id="IPR000172">
    <property type="entry name" value="GMC_OxRdtase_N"/>
</dbReference>
<sequence>MANRRPCNRQQPISDVYPLRAVKHDWAARSWPLSQTGRRARSVVETKHPPEEGVYFLDSCTNFLLSWLKLDLGRDALEEFDFVIVGGGSAGSTLASRLSENPDFRVCLIEAGGKGTNILLRAPAGAVTVIPGHGKMFNWAFNTLPQAGLKGRRGYQPRGRALGGSSAINAMLYVRGHKSDYDDWANEGCDGWSWEDCLPFFKKSENNELGSDGIHGSAGPLQVANQKQPRPITHAFIEAASKLQHRQRSDFNGGDNEGVGLYQVTQFHKGDKNGERCSAAAAYLHPVMDRTNLTVLTKARATKILFEGKRAVGVTYRQGRSNRQVRATREVILSGGAFQSPQLLQLSGVGRAEDITPHGIDMVHALGGVGQNLQDHLDFTLAYKTADTDNFGIGLAGTARLLAAMVKWWRKGTGLIATPFAEGAAFLKTSPALDRPDVQLHFVIAIVDDHARRLHLGYGYSCHVCALRPYSRGTVALQSADPLADPAIDPRYLSDPRDLETLIAGAKMTRDIMKADPLAKYEKCELFGVVDNMTDGEWEAHIRARADTIYHPVGTCKMGTDDMAVVDPQLKVHGMQGLRVVDASVMPTLIGGNTNAPTIMIAEKCADMIKAEYAI</sequence>
<evidence type="ECO:0000313" key="9">
    <source>
        <dbReference type="Proteomes" id="UP000284407"/>
    </source>
</evidence>
<evidence type="ECO:0000256" key="2">
    <source>
        <dbReference type="ARBA" id="ARBA00010790"/>
    </source>
</evidence>
<dbReference type="AlphaFoldDB" id="A0A420DNZ1"/>
<reference evidence="8 9" key="1">
    <citation type="submission" date="2018-09" db="EMBL/GenBank/DDBJ databases">
        <title>Genomic Encyclopedia of Archaeal and Bacterial Type Strains, Phase II (KMG-II): from individual species to whole genera.</title>
        <authorList>
            <person name="Goeker M."/>
        </authorList>
    </citation>
    <scope>NUCLEOTIDE SEQUENCE [LARGE SCALE GENOMIC DNA]</scope>
    <source>
        <strain evidence="8 9">DSM 11458</strain>
    </source>
</reference>
<dbReference type="PROSITE" id="PS00623">
    <property type="entry name" value="GMC_OXRED_1"/>
    <property type="match status" value="1"/>
</dbReference>
<gene>
    <name evidence="8" type="ORF">C8N30_0554</name>
</gene>
<evidence type="ECO:0000259" key="7">
    <source>
        <dbReference type="PROSITE" id="PS00624"/>
    </source>
</evidence>
<dbReference type="SUPFAM" id="SSF51905">
    <property type="entry name" value="FAD/NAD(P)-binding domain"/>
    <property type="match status" value="1"/>
</dbReference>
<evidence type="ECO:0000313" key="8">
    <source>
        <dbReference type="EMBL" id="RKE96004.1"/>
    </source>
</evidence>
<dbReference type="SUPFAM" id="SSF54373">
    <property type="entry name" value="FAD-linked reductases, C-terminal domain"/>
    <property type="match status" value="1"/>
</dbReference>
<keyword evidence="3 5" id="KW-0285">Flavoprotein</keyword>
<dbReference type="GO" id="GO:0050660">
    <property type="term" value="F:flavin adenine dinucleotide binding"/>
    <property type="evidence" value="ECO:0007669"/>
    <property type="project" value="InterPro"/>
</dbReference>
<dbReference type="InterPro" id="IPR036188">
    <property type="entry name" value="FAD/NAD-bd_sf"/>
</dbReference>
<comment type="similarity">
    <text evidence="2 5">Belongs to the GMC oxidoreductase family.</text>
</comment>
<dbReference type="PROSITE" id="PS00624">
    <property type="entry name" value="GMC_OXRED_2"/>
    <property type="match status" value="1"/>
</dbReference>
<keyword evidence="9" id="KW-1185">Reference proteome</keyword>
<dbReference type="Pfam" id="PF00732">
    <property type="entry name" value="GMC_oxred_N"/>
    <property type="match status" value="1"/>
</dbReference>
<dbReference type="GO" id="GO:0016614">
    <property type="term" value="F:oxidoreductase activity, acting on CH-OH group of donors"/>
    <property type="evidence" value="ECO:0007669"/>
    <property type="project" value="InterPro"/>
</dbReference>
<evidence type="ECO:0000256" key="5">
    <source>
        <dbReference type="RuleBase" id="RU003968"/>
    </source>
</evidence>
<dbReference type="InterPro" id="IPR012132">
    <property type="entry name" value="GMC_OxRdtase"/>
</dbReference>
<dbReference type="Proteomes" id="UP000284407">
    <property type="component" value="Unassembled WGS sequence"/>
</dbReference>
<dbReference type="Pfam" id="PF05199">
    <property type="entry name" value="GMC_oxred_C"/>
    <property type="match status" value="1"/>
</dbReference>
<dbReference type="Gene3D" id="3.50.50.60">
    <property type="entry name" value="FAD/NAD(P)-binding domain"/>
    <property type="match status" value="1"/>
</dbReference>
<dbReference type="PANTHER" id="PTHR11552:SF147">
    <property type="entry name" value="CHOLINE DEHYDROGENASE, MITOCHONDRIAL"/>
    <property type="match status" value="1"/>
</dbReference>
<evidence type="ECO:0000256" key="3">
    <source>
        <dbReference type="ARBA" id="ARBA00022630"/>
    </source>
</evidence>
<organism evidence="8 9">
    <name type="scientific">Sulfitobacter guttiformis</name>
    <dbReference type="NCBI Taxonomy" id="74349"/>
    <lineage>
        <taxon>Bacteria</taxon>
        <taxon>Pseudomonadati</taxon>
        <taxon>Pseudomonadota</taxon>
        <taxon>Alphaproteobacteria</taxon>
        <taxon>Rhodobacterales</taxon>
        <taxon>Roseobacteraceae</taxon>
        <taxon>Sulfitobacter</taxon>
    </lineage>
</organism>
<dbReference type="Gene3D" id="3.30.560.10">
    <property type="entry name" value="Glucose Oxidase, domain 3"/>
    <property type="match status" value="1"/>
</dbReference>
<dbReference type="InterPro" id="IPR007867">
    <property type="entry name" value="GMC_OxRtase_C"/>
</dbReference>
<evidence type="ECO:0000259" key="6">
    <source>
        <dbReference type="PROSITE" id="PS00623"/>
    </source>
</evidence>
<accession>A0A420DNZ1</accession>
<name>A0A420DNZ1_9RHOB</name>
<evidence type="ECO:0000256" key="1">
    <source>
        <dbReference type="ARBA" id="ARBA00001974"/>
    </source>
</evidence>
<keyword evidence="4 5" id="KW-0274">FAD</keyword>
<dbReference type="STRING" id="1443111.Z949_2524"/>
<dbReference type="PANTHER" id="PTHR11552">
    <property type="entry name" value="GLUCOSE-METHANOL-CHOLINE GMC OXIDOREDUCTASE"/>
    <property type="match status" value="1"/>
</dbReference>
<comment type="caution">
    <text evidence="8">The sequence shown here is derived from an EMBL/GenBank/DDBJ whole genome shotgun (WGS) entry which is preliminary data.</text>
</comment>
<dbReference type="PIRSF" id="PIRSF000137">
    <property type="entry name" value="Alcohol_oxidase"/>
    <property type="match status" value="1"/>
</dbReference>
<proteinExistence type="inferred from homology"/>